<sequence>MADMEELKTTMKVMMQGINELKEGQQKYEEEMRILRSENADVKVKLNEQGSRVEMLEKEKIRNNLVITGFEVNTDDCDLIKKHTGNFIKEKLGVESKIKTVRKLGPKKGILEIETFENKIDI</sequence>
<evidence type="ECO:0000313" key="2">
    <source>
        <dbReference type="EMBL" id="KAJ3644092.1"/>
    </source>
</evidence>
<evidence type="ECO:0000313" key="3">
    <source>
        <dbReference type="Proteomes" id="UP001168821"/>
    </source>
</evidence>
<name>A0AA38M684_9CUCU</name>
<organism evidence="2 3">
    <name type="scientific">Zophobas morio</name>
    <dbReference type="NCBI Taxonomy" id="2755281"/>
    <lineage>
        <taxon>Eukaryota</taxon>
        <taxon>Metazoa</taxon>
        <taxon>Ecdysozoa</taxon>
        <taxon>Arthropoda</taxon>
        <taxon>Hexapoda</taxon>
        <taxon>Insecta</taxon>
        <taxon>Pterygota</taxon>
        <taxon>Neoptera</taxon>
        <taxon>Endopterygota</taxon>
        <taxon>Coleoptera</taxon>
        <taxon>Polyphaga</taxon>
        <taxon>Cucujiformia</taxon>
        <taxon>Tenebrionidae</taxon>
        <taxon>Zophobas</taxon>
    </lineage>
</organism>
<gene>
    <name evidence="2" type="ORF">Zmor_026765</name>
</gene>
<comment type="caution">
    <text evidence="2">The sequence shown here is derived from an EMBL/GenBank/DDBJ whole genome shotgun (WGS) entry which is preliminary data.</text>
</comment>
<keyword evidence="1" id="KW-0175">Coiled coil</keyword>
<accession>A0AA38M684</accession>
<proteinExistence type="predicted"/>
<dbReference type="EMBL" id="JALNTZ010000008">
    <property type="protein sequence ID" value="KAJ3644092.1"/>
    <property type="molecule type" value="Genomic_DNA"/>
</dbReference>
<dbReference type="AlphaFoldDB" id="A0AA38M684"/>
<feature type="coiled-coil region" evidence="1">
    <location>
        <begin position="18"/>
        <end position="45"/>
    </location>
</feature>
<protein>
    <submittedName>
        <fullName evidence="2">Uncharacterized protein</fullName>
    </submittedName>
</protein>
<dbReference type="Proteomes" id="UP001168821">
    <property type="component" value="Unassembled WGS sequence"/>
</dbReference>
<keyword evidence="3" id="KW-1185">Reference proteome</keyword>
<evidence type="ECO:0000256" key="1">
    <source>
        <dbReference type="SAM" id="Coils"/>
    </source>
</evidence>
<reference evidence="2" key="1">
    <citation type="journal article" date="2023" name="G3 (Bethesda)">
        <title>Whole genome assemblies of Zophobas morio and Tenebrio molitor.</title>
        <authorList>
            <person name="Kaur S."/>
            <person name="Stinson S.A."/>
            <person name="diCenzo G.C."/>
        </authorList>
    </citation>
    <scope>NUCLEOTIDE SEQUENCE</scope>
    <source>
        <strain evidence="2">QUZm001</strain>
    </source>
</reference>